<dbReference type="HOGENOM" id="CLU_212413_0_0_1"/>
<feature type="domain" description="Tf2-1-like SH3-like" evidence="1">
    <location>
        <begin position="1"/>
        <end position="43"/>
    </location>
</feature>
<dbReference type="Proteomes" id="UP000053593">
    <property type="component" value="Unassembled WGS sequence"/>
</dbReference>
<reference evidence="2 3" key="1">
    <citation type="submission" date="2014-04" db="EMBL/GenBank/DDBJ databases">
        <title>Evolutionary Origins and Diversification of the Mycorrhizal Mutualists.</title>
        <authorList>
            <consortium name="DOE Joint Genome Institute"/>
            <consortium name="Mycorrhizal Genomics Consortium"/>
            <person name="Kohler A."/>
            <person name="Kuo A."/>
            <person name="Nagy L.G."/>
            <person name="Floudas D."/>
            <person name="Copeland A."/>
            <person name="Barry K.W."/>
            <person name="Cichocki N."/>
            <person name="Veneault-Fourrey C."/>
            <person name="LaButti K."/>
            <person name="Lindquist E.A."/>
            <person name="Lipzen A."/>
            <person name="Lundell T."/>
            <person name="Morin E."/>
            <person name="Murat C."/>
            <person name="Riley R."/>
            <person name="Ohm R."/>
            <person name="Sun H."/>
            <person name="Tunlid A."/>
            <person name="Henrissat B."/>
            <person name="Grigoriev I.V."/>
            <person name="Hibbett D.S."/>
            <person name="Martin F."/>
        </authorList>
    </citation>
    <scope>NUCLEOTIDE SEQUENCE [LARGE SCALE GENOMIC DNA]</scope>
    <source>
        <strain evidence="2 3">FD-317 M1</strain>
    </source>
</reference>
<keyword evidence="3" id="KW-1185">Reference proteome</keyword>
<feature type="non-terminal residue" evidence="2">
    <location>
        <position position="1"/>
    </location>
</feature>
<organism evidence="2 3">
    <name type="scientific">Collybiopsis luxurians FD-317 M1</name>
    <dbReference type="NCBI Taxonomy" id="944289"/>
    <lineage>
        <taxon>Eukaryota</taxon>
        <taxon>Fungi</taxon>
        <taxon>Dikarya</taxon>
        <taxon>Basidiomycota</taxon>
        <taxon>Agaricomycotina</taxon>
        <taxon>Agaricomycetes</taxon>
        <taxon>Agaricomycetidae</taxon>
        <taxon>Agaricales</taxon>
        <taxon>Marasmiineae</taxon>
        <taxon>Omphalotaceae</taxon>
        <taxon>Collybiopsis</taxon>
        <taxon>Collybiopsis luxurians</taxon>
    </lineage>
</organism>
<sequence length="50" mass="5654">LVPKYIGLYKIQGIVGESSCHIDLPLHLWKQGVHDVFHASLLHIHVPNDD</sequence>
<evidence type="ECO:0000313" key="2">
    <source>
        <dbReference type="EMBL" id="KIK58502.1"/>
    </source>
</evidence>
<feature type="non-terminal residue" evidence="2">
    <location>
        <position position="50"/>
    </location>
</feature>
<evidence type="ECO:0000259" key="1">
    <source>
        <dbReference type="Pfam" id="PF24626"/>
    </source>
</evidence>
<dbReference type="OrthoDB" id="3013229at2759"/>
<evidence type="ECO:0000313" key="3">
    <source>
        <dbReference type="Proteomes" id="UP000053593"/>
    </source>
</evidence>
<dbReference type="AlphaFoldDB" id="A0A0D0CJI4"/>
<dbReference type="InterPro" id="IPR056924">
    <property type="entry name" value="SH3_Tf2-1"/>
</dbReference>
<name>A0A0D0CJI4_9AGAR</name>
<dbReference type="EMBL" id="KN834784">
    <property type="protein sequence ID" value="KIK58502.1"/>
    <property type="molecule type" value="Genomic_DNA"/>
</dbReference>
<proteinExistence type="predicted"/>
<dbReference type="Pfam" id="PF24626">
    <property type="entry name" value="SH3_Tf2-1"/>
    <property type="match status" value="1"/>
</dbReference>
<gene>
    <name evidence="2" type="ORF">GYMLUDRAFT_104733</name>
</gene>
<accession>A0A0D0CJI4</accession>
<protein>
    <recommendedName>
        <fullName evidence="1">Tf2-1-like SH3-like domain-containing protein</fullName>
    </recommendedName>
</protein>